<proteinExistence type="predicted"/>
<name>A0ABC9WHY0_GRUJA</name>
<evidence type="ECO:0000313" key="2">
    <source>
        <dbReference type="Proteomes" id="UP001623348"/>
    </source>
</evidence>
<evidence type="ECO:0000313" key="1">
    <source>
        <dbReference type="EMBL" id="GAB0183922.1"/>
    </source>
</evidence>
<keyword evidence="2" id="KW-1185">Reference proteome</keyword>
<dbReference type="AlphaFoldDB" id="A0ABC9WHY0"/>
<sequence length="111" mass="12496">MRRHSMVPRISLLAAYLTQETTGELLLGHQGQDALRKSQLLGVSPFHQTIMVALQGWARNFKVFAFRGQLVNAHPPEVEFIATVMDANSAINSLSKEAQVSRKLLFLMQYQ</sequence>
<reference evidence="1 2" key="1">
    <citation type="submission" date="2024-06" db="EMBL/GenBank/DDBJ databases">
        <title>The draft genome of Grus japonensis, version 3.</title>
        <authorList>
            <person name="Nabeshima K."/>
            <person name="Suzuki S."/>
            <person name="Onuma M."/>
        </authorList>
    </citation>
    <scope>NUCLEOTIDE SEQUENCE [LARGE SCALE GENOMIC DNA]</scope>
    <source>
        <strain evidence="1 2">451A</strain>
    </source>
</reference>
<dbReference type="EMBL" id="BAAFJT010000002">
    <property type="protein sequence ID" value="GAB0183922.1"/>
    <property type="molecule type" value="Genomic_DNA"/>
</dbReference>
<dbReference type="Proteomes" id="UP001623348">
    <property type="component" value="Unassembled WGS sequence"/>
</dbReference>
<accession>A0ABC9WHY0</accession>
<organism evidence="1 2">
    <name type="scientific">Grus japonensis</name>
    <name type="common">Japanese crane</name>
    <name type="synonym">Red-crowned crane</name>
    <dbReference type="NCBI Taxonomy" id="30415"/>
    <lineage>
        <taxon>Eukaryota</taxon>
        <taxon>Metazoa</taxon>
        <taxon>Chordata</taxon>
        <taxon>Craniata</taxon>
        <taxon>Vertebrata</taxon>
        <taxon>Euteleostomi</taxon>
        <taxon>Archelosauria</taxon>
        <taxon>Archosauria</taxon>
        <taxon>Dinosauria</taxon>
        <taxon>Saurischia</taxon>
        <taxon>Theropoda</taxon>
        <taxon>Coelurosauria</taxon>
        <taxon>Aves</taxon>
        <taxon>Neognathae</taxon>
        <taxon>Neoaves</taxon>
        <taxon>Gruiformes</taxon>
        <taxon>Gruidae</taxon>
        <taxon>Grus</taxon>
    </lineage>
</organism>
<gene>
    <name evidence="1" type="ORF">GRJ2_000857500</name>
</gene>
<protein>
    <submittedName>
        <fullName evidence="1">Uncharacterized protein</fullName>
    </submittedName>
</protein>
<comment type="caution">
    <text evidence="1">The sequence shown here is derived from an EMBL/GenBank/DDBJ whole genome shotgun (WGS) entry which is preliminary data.</text>
</comment>